<keyword evidence="2" id="KW-0732">Signal</keyword>
<keyword evidence="1" id="KW-0812">Transmembrane</keyword>
<evidence type="ECO:0000256" key="1">
    <source>
        <dbReference type="SAM" id="Phobius"/>
    </source>
</evidence>
<accession>A0A8J7M2N7</accession>
<reference evidence="3" key="1">
    <citation type="submission" date="2020-12" db="EMBL/GenBank/DDBJ databases">
        <title>Geomonas sp. Red875, isolated from river sediment.</title>
        <authorList>
            <person name="Xu Z."/>
            <person name="Zhang Z."/>
            <person name="Masuda Y."/>
            <person name="Itoh H."/>
            <person name="Senoo K."/>
        </authorList>
    </citation>
    <scope>NUCLEOTIDE SEQUENCE</scope>
    <source>
        <strain evidence="3">Red875</strain>
    </source>
</reference>
<sequence length="124" mass="13285">MNRIKRAAAITVTLLLIATPCLAENTFETVFKDAFYGGLTGALVGGAAMVFTKQPGKHWDYVEYAGAGGVLVGAAYGAVVATKSLAEYDNGHIKFSMPTIKPEFREAKGQTNFVAMAEIFRGKF</sequence>
<evidence type="ECO:0000313" key="4">
    <source>
        <dbReference type="Proteomes" id="UP000636888"/>
    </source>
</evidence>
<keyword evidence="1" id="KW-1133">Transmembrane helix</keyword>
<keyword evidence="1" id="KW-0472">Membrane</keyword>
<proteinExistence type="predicted"/>
<feature type="chain" id="PRO_5035145543" description="Glycine zipper 2TM domain-containing protein" evidence="2">
    <location>
        <begin position="24"/>
        <end position="124"/>
    </location>
</feature>
<evidence type="ECO:0000256" key="2">
    <source>
        <dbReference type="SAM" id="SignalP"/>
    </source>
</evidence>
<keyword evidence="4" id="KW-1185">Reference proteome</keyword>
<protein>
    <recommendedName>
        <fullName evidence="5">Glycine zipper 2TM domain-containing protein</fullName>
    </recommendedName>
</protein>
<organism evidence="3 4">
    <name type="scientific">Geomesophilobacter sediminis</name>
    <dbReference type="NCBI Taxonomy" id="2798584"/>
    <lineage>
        <taxon>Bacteria</taxon>
        <taxon>Pseudomonadati</taxon>
        <taxon>Thermodesulfobacteriota</taxon>
        <taxon>Desulfuromonadia</taxon>
        <taxon>Geobacterales</taxon>
        <taxon>Geobacteraceae</taxon>
        <taxon>Geomesophilobacter</taxon>
    </lineage>
</organism>
<dbReference type="AlphaFoldDB" id="A0A8J7M2N7"/>
<feature type="signal peptide" evidence="2">
    <location>
        <begin position="1"/>
        <end position="23"/>
    </location>
</feature>
<comment type="caution">
    <text evidence="3">The sequence shown here is derived from an EMBL/GenBank/DDBJ whole genome shotgun (WGS) entry which is preliminary data.</text>
</comment>
<gene>
    <name evidence="3" type="ORF">JFN93_22690</name>
</gene>
<feature type="transmembrane region" description="Helical" evidence="1">
    <location>
        <begin position="33"/>
        <end position="51"/>
    </location>
</feature>
<name>A0A8J7M2N7_9BACT</name>
<dbReference type="RefSeq" id="WP_199386673.1">
    <property type="nucleotide sequence ID" value="NZ_JAEMHM010000025.1"/>
</dbReference>
<dbReference type="EMBL" id="JAEMHM010000025">
    <property type="protein sequence ID" value="MBJ6727532.1"/>
    <property type="molecule type" value="Genomic_DNA"/>
</dbReference>
<evidence type="ECO:0000313" key="3">
    <source>
        <dbReference type="EMBL" id="MBJ6727532.1"/>
    </source>
</evidence>
<evidence type="ECO:0008006" key="5">
    <source>
        <dbReference type="Google" id="ProtNLM"/>
    </source>
</evidence>
<dbReference type="Proteomes" id="UP000636888">
    <property type="component" value="Unassembled WGS sequence"/>
</dbReference>